<proteinExistence type="predicted"/>
<keyword evidence="2" id="KW-1185">Reference proteome</keyword>
<evidence type="ECO:0008006" key="3">
    <source>
        <dbReference type="Google" id="ProtNLM"/>
    </source>
</evidence>
<dbReference type="Gene3D" id="3.40.630.10">
    <property type="entry name" value="Zn peptidases"/>
    <property type="match status" value="1"/>
</dbReference>
<dbReference type="SUPFAM" id="SSF53187">
    <property type="entry name" value="Zn-dependent exopeptidases"/>
    <property type="match status" value="1"/>
</dbReference>
<dbReference type="STRING" id="68895.RR42_s0235"/>
<protein>
    <recommendedName>
        <fullName evidence="3">Peptidase M14</fullName>
    </recommendedName>
</protein>
<dbReference type="EMBL" id="CP010537">
    <property type="protein sequence ID" value="AJG21831.1"/>
    <property type="molecule type" value="Genomic_DNA"/>
</dbReference>
<accession>A0A0C4YML4</accession>
<evidence type="ECO:0000313" key="2">
    <source>
        <dbReference type="Proteomes" id="UP000031843"/>
    </source>
</evidence>
<name>A0A0C4YML4_9BURK</name>
<gene>
    <name evidence="1" type="ORF">RR42_s0235</name>
</gene>
<organism evidence="1 2">
    <name type="scientific">Cupriavidus basilensis</name>
    <dbReference type="NCBI Taxonomy" id="68895"/>
    <lineage>
        <taxon>Bacteria</taxon>
        <taxon>Pseudomonadati</taxon>
        <taxon>Pseudomonadota</taxon>
        <taxon>Betaproteobacteria</taxon>
        <taxon>Burkholderiales</taxon>
        <taxon>Burkholderiaceae</taxon>
        <taxon>Cupriavidus</taxon>
    </lineage>
</organism>
<sequence>MPDPTPIAPRAAPRPAMTILLDTSIPHTLDTLVERVAAMPGVQVQAWVFDDVATRRAAEQRLAAAGVQAAIHSAYKPLLHFFLDALALEHDGGRLAAAGEISVRLPAATTAGQSQRFRLEAYPLAGMLPQGSLRLSEGDDERHYVVGLDGIAHRVFVPLAASGAPCGWLRLSRDGAVLEDGPLATEYELAFAAAMDAIRGHAWGRQGPCFDVLRIAIDTGGIERRLSYQDECISTREALHEDLYFSILEFFQDRAGLPRGDRTLQPGQIVPEVRHAQGATRVRVALLPHPHVAAVTPADAAAAPLSPSALAGLSQPLTPEAVAIEMQALGGKRFSVLSTQGRMVHGTHIEGSLPGLVISGGQHANETSGVVGALRAAHALKQRPHAHFALIALENPDGAALHVQLREDNPRHMSHAARYTALGDDLEARTAPPFVEKAARLEAIERTGAGLHMSLHGYPAHEWTRPLTGYVPPGFETWTIPKGFFLILRHHAGRNGMAFMQALTAQLAASPDLAAFNARQLATWGNHAGEVPFPVLNGIPCMIFEDSRSTVPFTLVTEFPDQTVYGDAFRLAHTTQMRAVLAAAELYWAGLLG</sequence>
<dbReference type="Proteomes" id="UP000031843">
    <property type="component" value="Chromosome secondary"/>
</dbReference>
<dbReference type="KEGG" id="cbw:RR42_s0235"/>
<evidence type="ECO:0000313" key="1">
    <source>
        <dbReference type="EMBL" id="AJG21831.1"/>
    </source>
</evidence>
<dbReference type="AlphaFoldDB" id="A0A0C4YML4"/>
<reference evidence="1 2" key="1">
    <citation type="journal article" date="2015" name="Genome Announc.">
        <title>Complete Genome Sequence of Cupriavidus basilensis 4G11, Isolated from the Oak Ridge Field Research Center Site.</title>
        <authorList>
            <person name="Ray J."/>
            <person name="Waters R.J."/>
            <person name="Skerker J.M."/>
            <person name="Kuehl J.V."/>
            <person name="Price M.N."/>
            <person name="Huang J."/>
            <person name="Chakraborty R."/>
            <person name="Arkin A.P."/>
            <person name="Deutschbauer A."/>
        </authorList>
    </citation>
    <scope>NUCLEOTIDE SEQUENCE [LARGE SCALE GENOMIC DNA]</scope>
    <source>
        <strain evidence="1">4G11</strain>
    </source>
</reference>